<dbReference type="GO" id="GO:0003677">
    <property type="term" value="F:DNA binding"/>
    <property type="evidence" value="ECO:0007669"/>
    <property type="project" value="InterPro"/>
</dbReference>
<dbReference type="AlphaFoldDB" id="A0A848CW83"/>
<dbReference type="Pfam" id="PF07508">
    <property type="entry name" value="Recombinase"/>
    <property type="match status" value="1"/>
</dbReference>
<dbReference type="PANTHER" id="PTHR30461:SF23">
    <property type="entry name" value="DNA RECOMBINASE-RELATED"/>
    <property type="match status" value="1"/>
</dbReference>
<dbReference type="InterPro" id="IPR050639">
    <property type="entry name" value="SSR_resolvase"/>
</dbReference>
<dbReference type="InterPro" id="IPR002711">
    <property type="entry name" value="HNH"/>
</dbReference>
<gene>
    <name evidence="2" type="ORF">HF838_17415</name>
</gene>
<dbReference type="GO" id="GO:0004519">
    <property type="term" value="F:endonuclease activity"/>
    <property type="evidence" value="ECO:0007669"/>
    <property type="project" value="InterPro"/>
</dbReference>
<dbReference type="PROSITE" id="PS51737">
    <property type="entry name" value="RECOMBINASE_DNA_BIND"/>
    <property type="match status" value="1"/>
</dbReference>
<protein>
    <recommendedName>
        <fullName evidence="1">Recombinase domain-containing protein</fullName>
    </recommendedName>
</protein>
<dbReference type="InterPro" id="IPR011109">
    <property type="entry name" value="DNA_bind_recombinase_dom"/>
</dbReference>
<evidence type="ECO:0000313" key="2">
    <source>
        <dbReference type="EMBL" id="NMF00014.1"/>
    </source>
</evidence>
<dbReference type="RefSeq" id="WP_168975890.1">
    <property type="nucleotide sequence ID" value="NZ_CAMJCG010000016.1"/>
</dbReference>
<name>A0A848CW83_ANEAE</name>
<dbReference type="Proteomes" id="UP000561326">
    <property type="component" value="Unassembled WGS sequence"/>
</dbReference>
<dbReference type="Gene3D" id="1.10.30.50">
    <property type="match status" value="1"/>
</dbReference>
<dbReference type="Pfam" id="PF01844">
    <property type="entry name" value="HNH"/>
    <property type="match status" value="1"/>
</dbReference>
<sequence>MNTKDLRMEFESLRVEFDNKIPKECCNCGSTEDTVLHHIVPLSNGGTNVITNIVRLCSVCHAKAHGNSSLVKLSLQSIAKKRERGEWAGGTPPYGYRIERGNVVINEDEAEIVRLIYKWRFTDGMTMDQIAGILNFMAIPTQRNGKKWVHNTVRKILRNEMYFGDYKTKYGHHGKCFPQILPESFRDIVTKFNEKHLCKTMLRVFSNKVITYSHNKKEPEYVEIANKRIEQALTERKAGA</sequence>
<comment type="caution">
    <text evidence="2">The sequence shown here is derived from an EMBL/GenBank/DDBJ whole genome shotgun (WGS) entry which is preliminary data.</text>
</comment>
<dbReference type="EMBL" id="JABAGO010000038">
    <property type="protein sequence ID" value="NMF00014.1"/>
    <property type="molecule type" value="Genomic_DNA"/>
</dbReference>
<organism evidence="2 3">
    <name type="scientific">Aneurinibacillus aneurinilyticus</name>
    <name type="common">Bacillus aneurinolyticus</name>
    <dbReference type="NCBI Taxonomy" id="1391"/>
    <lineage>
        <taxon>Bacteria</taxon>
        <taxon>Bacillati</taxon>
        <taxon>Bacillota</taxon>
        <taxon>Bacilli</taxon>
        <taxon>Bacillales</taxon>
        <taxon>Paenibacillaceae</taxon>
        <taxon>Aneurinibacillus group</taxon>
        <taxon>Aneurinibacillus</taxon>
    </lineage>
</organism>
<reference evidence="2 3" key="1">
    <citation type="submission" date="2020-04" db="EMBL/GenBank/DDBJ databases">
        <authorList>
            <person name="Hitch T.C.A."/>
            <person name="Wylensek D."/>
            <person name="Clavel T."/>
        </authorList>
    </citation>
    <scope>NUCLEOTIDE SEQUENCE [LARGE SCALE GENOMIC DNA]</scope>
    <source>
        <strain evidence="2 3">WB01_D5_05</strain>
    </source>
</reference>
<dbReference type="InterPro" id="IPR003615">
    <property type="entry name" value="HNH_nuc"/>
</dbReference>
<proteinExistence type="predicted"/>
<accession>A0A848CW83</accession>
<dbReference type="Gene3D" id="3.90.1750.20">
    <property type="entry name" value="Putative Large Serine Recombinase, Chain B, Domain 2"/>
    <property type="match status" value="1"/>
</dbReference>
<dbReference type="CDD" id="cd00085">
    <property type="entry name" value="HNHc"/>
    <property type="match status" value="1"/>
</dbReference>
<dbReference type="InterPro" id="IPR038109">
    <property type="entry name" value="DNA_bind_recomb_sf"/>
</dbReference>
<dbReference type="GO" id="GO:0008270">
    <property type="term" value="F:zinc ion binding"/>
    <property type="evidence" value="ECO:0007669"/>
    <property type="project" value="InterPro"/>
</dbReference>
<evidence type="ECO:0000259" key="1">
    <source>
        <dbReference type="PROSITE" id="PS51737"/>
    </source>
</evidence>
<feature type="domain" description="Recombinase" evidence="1">
    <location>
        <begin position="93"/>
        <end position="198"/>
    </location>
</feature>
<dbReference type="SMART" id="SM00507">
    <property type="entry name" value="HNHc"/>
    <property type="match status" value="1"/>
</dbReference>
<dbReference type="PANTHER" id="PTHR30461">
    <property type="entry name" value="DNA-INVERTASE FROM LAMBDOID PROPHAGE"/>
    <property type="match status" value="1"/>
</dbReference>
<evidence type="ECO:0000313" key="3">
    <source>
        <dbReference type="Proteomes" id="UP000561326"/>
    </source>
</evidence>
<dbReference type="GO" id="GO:0000150">
    <property type="term" value="F:DNA strand exchange activity"/>
    <property type="evidence" value="ECO:0007669"/>
    <property type="project" value="InterPro"/>
</dbReference>